<dbReference type="Pfam" id="PF13847">
    <property type="entry name" value="Methyltransf_31"/>
    <property type="match status" value="1"/>
</dbReference>
<comment type="catalytic activity">
    <reaction evidence="8">
        <text>arsenic triglutathione + 3 [thioredoxin]-dithiol + 3 S-adenosyl-L-methionine = trimethylarsine + 3 [thioredoxin]-disulfide + 3 glutathione + 3 S-adenosyl-L-homocysteine + 3 H(+)</text>
        <dbReference type="Rhea" id="RHEA:69432"/>
        <dbReference type="Rhea" id="RHEA-COMP:10698"/>
        <dbReference type="Rhea" id="RHEA-COMP:10700"/>
        <dbReference type="ChEBI" id="CHEBI:15378"/>
        <dbReference type="ChEBI" id="CHEBI:27130"/>
        <dbReference type="ChEBI" id="CHEBI:29950"/>
        <dbReference type="ChEBI" id="CHEBI:50058"/>
        <dbReference type="ChEBI" id="CHEBI:57856"/>
        <dbReference type="ChEBI" id="CHEBI:57925"/>
        <dbReference type="ChEBI" id="CHEBI:59789"/>
        <dbReference type="ChEBI" id="CHEBI:183640"/>
        <dbReference type="EC" id="2.1.1.137"/>
    </reaction>
</comment>
<organism evidence="10 11">
    <name type="scientific">Thermodesulforhabdus norvegica</name>
    <dbReference type="NCBI Taxonomy" id="39841"/>
    <lineage>
        <taxon>Bacteria</taxon>
        <taxon>Pseudomonadati</taxon>
        <taxon>Thermodesulfobacteriota</taxon>
        <taxon>Syntrophobacteria</taxon>
        <taxon>Syntrophobacterales</taxon>
        <taxon>Thermodesulforhabdaceae</taxon>
        <taxon>Thermodesulforhabdus</taxon>
    </lineage>
</organism>
<evidence type="ECO:0000313" key="10">
    <source>
        <dbReference type="EMBL" id="SFM78235.1"/>
    </source>
</evidence>
<dbReference type="RefSeq" id="WP_093394590.1">
    <property type="nucleotide sequence ID" value="NZ_FOUU01000004.1"/>
</dbReference>
<dbReference type="SUPFAM" id="SSF53335">
    <property type="entry name" value="S-adenosyl-L-methionine-dependent methyltransferases"/>
    <property type="match status" value="1"/>
</dbReference>
<evidence type="ECO:0000256" key="5">
    <source>
        <dbReference type="ARBA" id="ARBA00034545"/>
    </source>
</evidence>
<dbReference type="PANTHER" id="PTHR43675:SF8">
    <property type="entry name" value="ARSENITE METHYLTRANSFERASE"/>
    <property type="match status" value="1"/>
</dbReference>
<comment type="catalytic activity">
    <reaction evidence="7">
        <text>arsenic triglutathione + 2 [thioredoxin]-dithiol + 2 S-adenosyl-L-methionine + H2O = dimethylarsinous acid + 2 [thioredoxin]-disulfide + 3 glutathione + 2 S-adenosyl-L-homocysteine + 2 H(+)</text>
        <dbReference type="Rhea" id="RHEA:69464"/>
        <dbReference type="Rhea" id="RHEA-COMP:10698"/>
        <dbReference type="Rhea" id="RHEA-COMP:10700"/>
        <dbReference type="ChEBI" id="CHEBI:15377"/>
        <dbReference type="ChEBI" id="CHEBI:15378"/>
        <dbReference type="ChEBI" id="CHEBI:23808"/>
        <dbReference type="ChEBI" id="CHEBI:29950"/>
        <dbReference type="ChEBI" id="CHEBI:50058"/>
        <dbReference type="ChEBI" id="CHEBI:57856"/>
        <dbReference type="ChEBI" id="CHEBI:57925"/>
        <dbReference type="ChEBI" id="CHEBI:59789"/>
        <dbReference type="ChEBI" id="CHEBI:183640"/>
        <dbReference type="EC" id="2.1.1.137"/>
    </reaction>
</comment>
<dbReference type="InterPro" id="IPR026669">
    <property type="entry name" value="Arsenite_MeTrfase-like"/>
</dbReference>
<keyword evidence="11" id="KW-1185">Reference proteome</keyword>
<dbReference type="AlphaFoldDB" id="A0A1I4TNN0"/>
<evidence type="ECO:0000313" key="11">
    <source>
        <dbReference type="Proteomes" id="UP000199611"/>
    </source>
</evidence>
<dbReference type="PANTHER" id="PTHR43675">
    <property type="entry name" value="ARSENITE METHYLTRANSFERASE"/>
    <property type="match status" value="1"/>
</dbReference>
<protein>
    <recommendedName>
        <fullName evidence="5">Arsenite methyltransferase</fullName>
        <ecNumber evidence="4">2.1.1.137</ecNumber>
    </recommendedName>
</protein>
<dbReference type="EMBL" id="FOUU01000004">
    <property type="protein sequence ID" value="SFM78235.1"/>
    <property type="molecule type" value="Genomic_DNA"/>
</dbReference>
<dbReference type="EC" id="2.1.1.137" evidence="4"/>
<comment type="similarity">
    <text evidence="3">Belongs to the methyltransferase superfamily. Arsenite methyltransferase family.</text>
</comment>
<feature type="domain" description="Methyltransferase" evidence="9">
    <location>
        <begin position="78"/>
        <end position="223"/>
    </location>
</feature>
<dbReference type="CDD" id="cd02440">
    <property type="entry name" value="AdoMet_MTases"/>
    <property type="match status" value="1"/>
</dbReference>
<evidence type="ECO:0000259" key="9">
    <source>
        <dbReference type="Pfam" id="PF13847"/>
    </source>
</evidence>
<dbReference type="InterPro" id="IPR025714">
    <property type="entry name" value="Methyltranfer_dom"/>
</dbReference>
<keyword evidence="2" id="KW-0949">S-adenosyl-L-methionine</keyword>
<comment type="catalytic activity">
    <reaction evidence="6">
        <text>arsenic triglutathione + [thioredoxin]-dithiol + S-adenosyl-L-methionine + 2 H2O = methylarsonous acid + [thioredoxin]-disulfide + 3 glutathione + S-adenosyl-L-homocysteine + H(+)</text>
        <dbReference type="Rhea" id="RHEA:69460"/>
        <dbReference type="Rhea" id="RHEA-COMP:10698"/>
        <dbReference type="Rhea" id="RHEA-COMP:10700"/>
        <dbReference type="ChEBI" id="CHEBI:15377"/>
        <dbReference type="ChEBI" id="CHEBI:15378"/>
        <dbReference type="ChEBI" id="CHEBI:17826"/>
        <dbReference type="ChEBI" id="CHEBI:29950"/>
        <dbReference type="ChEBI" id="CHEBI:50058"/>
        <dbReference type="ChEBI" id="CHEBI:57856"/>
        <dbReference type="ChEBI" id="CHEBI:57925"/>
        <dbReference type="ChEBI" id="CHEBI:59789"/>
        <dbReference type="ChEBI" id="CHEBI:183640"/>
        <dbReference type="EC" id="2.1.1.137"/>
    </reaction>
</comment>
<evidence type="ECO:0000256" key="3">
    <source>
        <dbReference type="ARBA" id="ARBA00034487"/>
    </source>
</evidence>
<evidence type="ECO:0000256" key="4">
    <source>
        <dbReference type="ARBA" id="ARBA00034521"/>
    </source>
</evidence>
<keyword evidence="1" id="KW-0808">Transferase</keyword>
<gene>
    <name evidence="10" type="ORF">SAMN05660836_01427</name>
</gene>
<accession>A0A1I4TNN0</accession>
<evidence type="ECO:0000256" key="8">
    <source>
        <dbReference type="ARBA" id="ARBA00048428"/>
    </source>
</evidence>
<dbReference type="Proteomes" id="UP000199611">
    <property type="component" value="Unassembled WGS sequence"/>
</dbReference>
<evidence type="ECO:0000256" key="7">
    <source>
        <dbReference type="ARBA" id="ARBA00047943"/>
    </source>
</evidence>
<proteinExistence type="inferred from homology"/>
<dbReference type="NCBIfam" id="NF008823">
    <property type="entry name" value="PRK11873.1"/>
    <property type="match status" value="1"/>
</dbReference>
<keyword evidence="10" id="KW-0830">Ubiquinone</keyword>
<evidence type="ECO:0000256" key="1">
    <source>
        <dbReference type="ARBA" id="ARBA00022679"/>
    </source>
</evidence>
<name>A0A1I4TNN0_9BACT</name>
<evidence type="ECO:0000256" key="2">
    <source>
        <dbReference type="ARBA" id="ARBA00022691"/>
    </source>
</evidence>
<dbReference type="InterPro" id="IPR029063">
    <property type="entry name" value="SAM-dependent_MTases_sf"/>
</dbReference>
<dbReference type="OrthoDB" id="9765084at2"/>
<dbReference type="STRING" id="39841.SAMN05660836_01427"/>
<reference evidence="10 11" key="1">
    <citation type="submission" date="2016-10" db="EMBL/GenBank/DDBJ databases">
        <authorList>
            <person name="de Groot N.N."/>
        </authorList>
    </citation>
    <scope>NUCLEOTIDE SEQUENCE [LARGE SCALE GENOMIC DNA]</scope>
    <source>
        <strain evidence="10 11">DSM 9990</strain>
    </source>
</reference>
<keyword evidence="10" id="KW-0489">Methyltransferase</keyword>
<dbReference type="GO" id="GO:0032259">
    <property type="term" value="P:methylation"/>
    <property type="evidence" value="ECO:0007669"/>
    <property type="project" value="UniProtKB-KW"/>
</dbReference>
<dbReference type="Gene3D" id="3.40.50.150">
    <property type="entry name" value="Vaccinia Virus protein VP39"/>
    <property type="match status" value="1"/>
</dbReference>
<sequence length="264" mass="28659">MKDKKEEVRRMLLNYYGKIASGHRKGCCNEVLSCCGGPQKNDEVFGKLGYSPDVFERVPREANLGLGCGNPLRSACLKRGETVLDLGCGAGFDCLIAAGEVGEEGLVIGVDMTPEMIARARENAEKAGCRNVDFRLGDIEKLPVADESVDVVISNCVINLSPEKERVFREAFRVLKPGGRLAISDILALKELPQEIKRNPDLYAGCISGAVTAEEIERILRKVGFVDISIEPVPGSSSFIRDWAPGVGVDDHVTSALIIARKRV</sequence>
<evidence type="ECO:0000256" key="6">
    <source>
        <dbReference type="ARBA" id="ARBA00047941"/>
    </source>
</evidence>
<dbReference type="GO" id="GO:0030791">
    <property type="term" value="F:arsenite methyltransferase activity"/>
    <property type="evidence" value="ECO:0007669"/>
    <property type="project" value="UniProtKB-EC"/>
</dbReference>